<organism evidence="3 4">
    <name type="scientific">Flavivirga spongiicola</name>
    <dbReference type="NCBI Taxonomy" id="421621"/>
    <lineage>
        <taxon>Bacteria</taxon>
        <taxon>Pseudomonadati</taxon>
        <taxon>Bacteroidota</taxon>
        <taxon>Flavobacteriia</taxon>
        <taxon>Flavobacteriales</taxon>
        <taxon>Flavobacteriaceae</taxon>
        <taxon>Flavivirga</taxon>
    </lineage>
</organism>
<reference evidence="3 4" key="1">
    <citation type="submission" date="2022-09" db="EMBL/GenBank/DDBJ databases">
        <title>Genome sequencing of Flavivirga sp. MEBiC05379.</title>
        <authorList>
            <person name="Oh H.-M."/>
            <person name="Kwon K.K."/>
            <person name="Park M.J."/>
            <person name="Yang S.-H."/>
        </authorList>
    </citation>
    <scope>NUCLEOTIDE SEQUENCE [LARGE SCALE GENOMIC DNA]</scope>
    <source>
        <strain evidence="3 4">MEBiC05379</strain>
    </source>
</reference>
<dbReference type="Gene3D" id="2.115.10.20">
    <property type="entry name" value="Glycosyl hydrolase domain, family 43"/>
    <property type="match status" value="1"/>
</dbReference>
<comment type="caution">
    <text evidence="3">The sequence shown here is derived from an EMBL/GenBank/DDBJ whole genome shotgun (WGS) entry which is preliminary data.</text>
</comment>
<sequence length="363" mass="41361">MKKQNLLLLVVFLVSILSCMEKKKTERRPAIKNTSKELVLSELIQSVPFHSVLKDPNNYIWGASMVEGEDQKYHLYYSTWPKSEGFAGWLDHSVIAYAVADSPGGPYKHKEVILEGFGKGHWNEQSAHNPHIKKFGNKYYLYFISHVNDDFGRESEKENHRWGQRIGVAVADTPNGPWVVSKSPLIEYQEEKGAEGYMVNPSVCQKPDGSYLMIFKTRSNNPELKNRMIQCTATSLNPDGPFIIAETPILTDKEAEDPFLWFQDGNYYAILDDQRGLYTGKHGLALFISKDGKDWRSAENPNVMIPEITWEDGSVSDLKYLERPQIWFNKNGKPAILFCAVQLKNSTDSINLPFNVHIPIKTN</sequence>
<protein>
    <submittedName>
        <fullName evidence="3">Glycoside hydrolase family protein</fullName>
    </submittedName>
</protein>
<dbReference type="RefSeq" id="WP_303305236.1">
    <property type="nucleotide sequence ID" value="NZ_JAODOP010000004.1"/>
</dbReference>
<proteinExistence type="predicted"/>
<gene>
    <name evidence="3" type="ORF">N1F79_06990</name>
</gene>
<name>A0ABU7XQ97_9FLAO</name>
<dbReference type="PANTHER" id="PTHR43772">
    <property type="entry name" value="ENDO-1,4-BETA-XYLANASE"/>
    <property type="match status" value="1"/>
</dbReference>
<dbReference type="InterPro" id="IPR023296">
    <property type="entry name" value="Glyco_hydro_beta-prop_sf"/>
</dbReference>
<dbReference type="SUPFAM" id="SSF75005">
    <property type="entry name" value="Arabinanase/levansucrase/invertase"/>
    <property type="match status" value="2"/>
</dbReference>
<keyword evidence="2" id="KW-0119">Carbohydrate metabolism</keyword>
<accession>A0ABU7XQ97</accession>
<dbReference type="PANTHER" id="PTHR43772:SF2">
    <property type="entry name" value="PUTATIVE (AFU_ORTHOLOGUE AFUA_2G04480)-RELATED"/>
    <property type="match status" value="1"/>
</dbReference>
<dbReference type="Proteomes" id="UP001337305">
    <property type="component" value="Unassembled WGS sequence"/>
</dbReference>
<evidence type="ECO:0000313" key="4">
    <source>
        <dbReference type="Proteomes" id="UP001337305"/>
    </source>
</evidence>
<keyword evidence="3" id="KW-0378">Hydrolase</keyword>
<dbReference type="CDD" id="cd08994">
    <property type="entry name" value="GH43_62_32_68_117_130-like"/>
    <property type="match status" value="1"/>
</dbReference>
<dbReference type="GO" id="GO:0016787">
    <property type="term" value="F:hydrolase activity"/>
    <property type="evidence" value="ECO:0007669"/>
    <property type="project" value="UniProtKB-KW"/>
</dbReference>
<evidence type="ECO:0000256" key="2">
    <source>
        <dbReference type="ARBA" id="ARBA00023277"/>
    </source>
</evidence>
<dbReference type="InterPro" id="IPR052176">
    <property type="entry name" value="Glycosyl_Hydrlase_43_Enz"/>
</dbReference>
<evidence type="ECO:0000313" key="3">
    <source>
        <dbReference type="EMBL" id="MEF3832868.1"/>
    </source>
</evidence>
<evidence type="ECO:0000256" key="1">
    <source>
        <dbReference type="ARBA" id="ARBA00022651"/>
    </source>
</evidence>
<dbReference type="EMBL" id="JAODOP010000004">
    <property type="protein sequence ID" value="MEF3832868.1"/>
    <property type="molecule type" value="Genomic_DNA"/>
</dbReference>
<keyword evidence="4" id="KW-1185">Reference proteome</keyword>
<dbReference type="PROSITE" id="PS51257">
    <property type="entry name" value="PROKAR_LIPOPROTEIN"/>
    <property type="match status" value="1"/>
</dbReference>
<keyword evidence="1" id="KW-0624">Polysaccharide degradation</keyword>
<keyword evidence="1" id="KW-0858">Xylan degradation</keyword>